<proteinExistence type="predicted"/>
<dbReference type="SUPFAM" id="SSF81383">
    <property type="entry name" value="F-box domain"/>
    <property type="match status" value="1"/>
</dbReference>
<dbReference type="InterPro" id="IPR036047">
    <property type="entry name" value="F-box-like_dom_sf"/>
</dbReference>
<keyword evidence="2" id="KW-1185">Reference proteome</keyword>
<reference evidence="3" key="1">
    <citation type="submission" date="2025-08" db="UniProtKB">
        <authorList>
            <consortium name="RefSeq"/>
        </authorList>
    </citation>
    <scope>IDENTIFICATION</scope>
</reference>
<dbReference type="KEGG" id="cgob:115025557"/>
<protein>
    <submittedName>
        <fullName evidence="3">F-box only protein 15 isoform X1</fullName>
    </submittedName>
</protein>
<evidence type="ECO:0000259" key="1">
    <source>
        <dbReference type="PROSITE" id="PS50181"/>
    </source>
</evidence>
<dbReference type="InterPro" id="IPR001810">
    <property type="entry name" value="F-box_dom"/>
</dbReference>
<dbReference type="InParanoid" id="A0A6J2RTX2"/>
<dbReference type="Pfam" id="PF12937">
    <property type="entry name" value="F-box-like"/>
    <property type="match status" value="1"/>
</dbReference>
<dbReference type="PANTHER" id="PTHR46731">
    <property type="entry name" value="F-BOX ONLY PROTEIN 15"/>
    <property type="match status" value="1"/>
</dbReference>
<organism evidence="2 3">
    <name type="scientific">Cottoperca gobio</name>
    <name type="common">Frogmouth</name>
    <name type="synonym">Aphritis gobio</name>
    <dbReference type="NCBI Taxonomy" id="56716"/>
    <lineage>
        <taxon>Eukaryota</taxon>
        <taxon>Metazoa</taxon>
        <taxon>Chordata</taxon>
        <taxon>Craniata</taxon>
        <taxon>Vertebrata</taxon>
        <taxon>Euteleostomi</taxon>
        <taxon>Actinopterygii</taxon>
        <taxon>Neopterygii</taxon>
        <taxon>Teleostei</taxon>
        <taxon>Neoteleostei</taxon>
        <taxon>Acanthomorphata</taxon>
        <taxon>Eupercaria</taxon>
        <taxon>Perciformes</taxon>
        <taxon>Notothenioidei</taxon>
        <taxon>Bovichtidae</taxon>
        <taxon>Cottoperca</taxon>
    </lineage>
</organism>
<dbReference type="CDD" id="cd22093">
    <property type="entry name" value="F-box_FBXO15"/>
    <property type="match status" value="1"/>
</dbReference>
<dbReference type="FunCoup" id="A0A6J2RTX2">
    <property type="interactions" value="770"/>
</dbReference>
<gene>
    <name evidence="3" type="primary">fbxo15</name>
</gene>
<dbReference type="GeneID" id="115025557"/>
<dbReference type="PROSITE" id="PS50181">
    <property type="entry name" value="FBOX"/>
    <property type="match status" value="1"/>
</dbReference>
<evidence type="ECO:0000313" key="3">
    <source>
        <dbReference type="RefSeq" id="XP_029313766.1"/>
    </source>
</evidence>
<dbReference type="PANTHER" id="PTHR46731:SF1">
    <property type="entry name" value="F-BOX ONLY PROTEIN 15"/>
    <property type="match status" value="1"/>
</dbReference>
<evidence type="ECO:0000313" key="2">
    <source>
        <dbReference type="Proteomes" id="UP000504630"/>
    </source>
</evidence>
<dbReference type="Gene3D" id="1.20.1280.50">
    <property type="match status" value="1"/>
</dbReference>
<dbReference type="OrthoDB" id="3219396at2759"/>
<dbReference type="CTD" id="201456"/>
<feature type="domain" description="F-box" evidence="1">
    <location>
        <begin position="26"/>
        <end position="72"/>
    </location>
</feature>
<name>A0A6J2RTX2_COTGO</name>
<sequence>MAAAPTAVTCRVRAARTSRRAAKPSLNFMGRLPSEILFKILSYLDASALHSISHVNKLFSQLANDNALWRKIHMAALRRTKKRKAKHMDELLLQTATVELQGRPAGFWKCLHFKAALTYDMNKCKSHLALVSRHTGLPSRTERVLRDLHVTWEVTVSDQSGRDGRHELSWSQFCETSVSLCWSAGGCSPNYKQISTLQLHGVRRIALNCPGLKIPGWRSLMVKVDVQALTECVQVIGQDRMVVLKLLQPGVLIGVWRRCVSVQDQCSVAFVMFTLHFHRLVERSTQGESLRTYVEPIIKPPFDDIDPEYGLHGYQLHIVLHDTACEIMSESFPELFCRRTQISDGLIQLTAISRTTPSQHAALSGSISLPWRCEALQGTVENCCIMSLTLLDEFKNPFWCVGSPVAMALQTTPVSYDYDGEHFLIHYQDSDGRVKMELVKEQKQFLLISLVVFVTVCKVNKHFSKDY</sequence>
<dbReference type="AlphaFoldDB" id="A0A6J2RTX2"/>
<accession>A0A6J2RTX2</accession>
<dbReference type="RefSeq" id="XP_029313766.1">
    <property type="nucleotide sequence ID" value="XM_029457906.1"/>
</dbReference>
<dbReference type="SMART" id="SM00256">
    <property type="entry name" value="FBOX"/>
    <property type="match status" value="1"/>
</dbReference>
<dbReference type="GO" id="GO:0019005">
    <property type="term" value="C:SCF ubiquitin ligase complex"/>
    <property type="evidence" value="ECO:0007669"/>
    <property type="project" value="TreeGrafter"/>
</dbReference>
<dbReference type="Proteomes" id="UP000504630">
    <property type="component" value="Chromosome 20"/>
</dbReference>